<dbReference type="AlphaFoldDB" id="A0AAD4X803"/>
<dbReference type="EMBL" id="JAJJMB010015049">
    <property type="protein sequence ID" value="KAI3856118.1"/>
    <property type="molecule type" value="Genomic_DNA"/>
</dbReference>
<reference evidence="12" key="1">
    <citation type="submission" date="2022-04" db="EMBL/GenBank/DDBJ databases">
        <title>A functionally conserved STORR gene fusion in Papaver species that diverged 16.8 million years ago.</title>
        <authorList>
            <person name="Catania T."/>
        </authorList>
    </citation>
    <scope>NUCLEOTIDE SEQUENCE</scope>
    <source>
        <strain evidence="12">S-188037</strain>
    </source>
</reference>
<comment type="cofactor">
    <cofactor evidence="1">
        <name>heme</name>
        <dbReference type="ChEBI" id="CHEBI:30413"/>
    </cofactor>
</comment>
<evidence type="ECO:0000256" key="9">
    <source>
        <dbReference type="ARBA" id="ARBA00023004"/>
    </source>
</evidence>
<evidence type="ECO:0000256" key="3">
    <source>
        <dbReference type="ARBA" id="ARBA00004913"/>
    </source>
</evidence>
<evidence type="ECO:0000256" key="6">
    <source>
        <dbReference type="ARBA" id="ARBA00022723"/>
    </source>
</evidence>
<organism evidence="12 13">
    <name type="scientific">Papaver atlanticum</name>
    <dbReference type="NCBI Taxonomy" id="357466"/>
    <lineage>
        <taxon>Eukaryota</taxon>
        <taxon>Viridiplantae</taxon>
        <taxon>Streptophyta</taxon>
        <taxon>Embryophyta</taxon>
        <taxon>Tracheophyta</taxon>
        <taxon>Spermatophyta</taxon>
        <taxon>Magnoliopsida</taxon>
        <taxon>Ranunculales</taxon>
        <taxon>Papaveraceae</taxon>
        <taxon>Papaveroideae</taxon>
        <taxon>Papaver</taxon>
    </lineage>
</organism>
<dbReference type="Pfam" id="PF00067">
    <property type="entry name" value="p450"/>
    <property type="match status" value="1"/>
</dbReference>
<keyword evidence="4" id="KW-0349">Heme</keyword>
<keyword evidence="8" id="KW-0560">Oxidoreductase</keyword>
<keyword evidence="10 11" id="KW-0472">Membrane</keyword>
<dbReference type="InterPro" id="IPR002401">
    <property type="entry name" value="Cyt_P450_E_grp-I"/>
</dbReference>
<dbReference type="PANTHER" id="PTHR47947">
    <property type="entry name" value="CYTOCHROME P450 82C3-RELATED"/>
    <property type="match status" value="1"/>
</dbReference>
<dbReference type="SUPFAM" id="SSF48264">
    <property type="entry name" value="Cytochrome P450"/>
    <property type="match status" value="1"/>
</dbReference>
<sequence length="427" mass="48883">MQVDLPNIEQKYYPLITGLLLALLSFYYLWVSIARPSRNSRSKLRPPEVAGSWPIVGHLPQLVGSTPLFKTLANMSEKYGPIFMVRFGMHPTLVVSSWEMSKECFTTNDKFLASRPPSASAKYLAYDHAMFGFSFYGPYWRETRKISTLQLLTHKRLESLKHIPYSEINSCVKTLYTRWAKTQSQIKQNVPGAAEDFVKVDMTEMFGHLTLNVVLRFVVGKPVFIQKDNYEDDTNDCHKEEELEGLKLHKTIVEFFELSGASVASDVLPYLGWLDVDGQKKRMKKISKEMDSIAEKWLEEHRQKRRLQPLSDPASIEINHDDENDFMAVLLSVLDEGKDDLFFGYNRDIVIKATCLTLILAGRRMCPGINFAAQTLHMTLARLLHAFDFDYESNGLVIDMTEGSGLTMPKVTPLEVHLRPRLLITLY</sequence>
<name>A0AAD4X803_9MAGN</name>
<evidence type="ECO:0000256" key="4">
    <source>
        <dbReference type="ARBA" id="ARBA00022617"/>
    </source>
</evidence>
<evidence type="ECO:0000313" key="13">
    <source>
        <dbReference type="Proteomes" id="UP001202328"/>
    </source>
</evidence>
<dbReference type="InterPro" id="IPR036396">
    <property type="entry name" value="Cyt_P450_sf"/>
</dbReference>
<dbReference type="PANTHER" id="PTHR47947:SF26">
    <property type="entry name" value="CYTOCHROME P450"/>
    <property type="match status" value="1"/>
</dbReference>
<dbReference type="InterPro" id="IPR001128">
    <property type="entry name" value="Cyt_P450"/>
</dbReference>
<gene>
    <name evidence="12" type="ORF">MKW98_016151</name>
</gene>
<comment type="caution">
    <text evidence="12">The sequence shown here is derived from an EMBL/GenBank/DDBJ whole genome shotgun (WGS) entry which is preliminary data.</text>
</comment>
<dbReference type="GO" id="GO:0005506">
    <property type="term" value="F:iron ion binding"/>
    <property type="evidence" value="ECO:0007669"/>
    <property type="project" value="InterPro"/>
</dbReference>
<comment type="subcellular location">
    <subcellularLocation>
        <location evidence="2">Membrane</location>
        <topology evidence="2">Single-pass membrane protein</topology>
    </subcellularLocation>
</comment>
<dbReference type="GO" id="GO:0016705">
    <property type="term" value="F:oxidoreductase activity, acting on paired donors, with incorporation or reduction of molecular oxygen"/>
    <property type="evidence" value="ECO:0007669"/>
    <property type="project" value="InterPro"/>
</dbReference>
<evidence type="ECO:0000256" key="7">
    <source>
        <dbReference type="ARBA" id="ARBA00022989"/>
    </source>
</evidence>
<feature type="transmembrane region" description="Helical" evidence="11">
    <location>
        <begin position="12"/>
        <end position="31"/>
    </location>
</feature>
<keyword evidence="9" id="KW-0408">Iron</keyword>
<proteinExistence type="predicted"/>
<evidence type="ECO:0000256" key="1">
    <source>
        <dbReference type="ARBA" id="ARBA00001971"/>
    </source>
</evidence>
<accession>A0AAD4X803</accession>
<dbReference type="Gene3D" id="1.10.630.10">
    <property type="entry name" value="Cytochrome P450"/>
    <property type="match status" value="2"/>
</dbReference>
<evidence type="ECO:0008006" key="14">
    <source>
        <dbReference type="Google" id="ProtNLM"/>
    </source>
</evidence>
<dbReference type="PRINTS" id="PR00463">
    <property type="entry name" value="EP450I"/>
</dbReference>
<evidence type="ECO:0000256" key="2">
    <source>
        <dbReference type="ARBA" id="ARBA00004167"/>
    </source>
</evidence>
<keyword evidence="7 11" id="KW-1133">Transmembrane helix</keyword>
<evidence type="ECO:0000313" key="12">
    <source>
        <dbReference type="EMBL" id="KAI3856118.1"/>
    </source>
</evidence>
<dbReference type="GO" id="GO:0020037">
    <property type="term" value="F:heme binding"/>
    <property type="evidence" value="ECO:0007669"/>
    <property type="project" value="InterPro"/>
</dbReference>
<keyword evidence="6" id="KW-0479">Metal-binding</keyword>
<evidence type="ECO:0000256" key="5">
    <source>
        <dbReference type="ARBA" id="ARBA00022692"/>
    </source>
</evidence>
<evidence type="ECO:0000256" key="11">
    <source>
        <dbReference type="SAM" id="Phobius"/>
    </source>
</evidence>
<evidence type="ECO:0000256" key="8">
    <source>
        <dbReference type="ARBA" id="ARBA00023002"/>
    </source>
</evidence>
<evidence type="ECO:0000256" key="10">
    <source>
        <dbReference type="ARBA" id="ARBA00023136"/>
    </source>
</evidence>
<comment type="pathway">
    <text evidence="3">Alkaloid biosynthesis.</text>
</comment>
<keyword evidence="5 11" id="KW-0812">Transmembrane</keyword>
<dbReference type="GO" id="GO:0016020">
    <property type="term" value="C:membrane"/>
    <property type="evidence" value="ECO:0007669"/>
    <property type="project" value="UniProtKB-SubCell"/>
</dbReference>
<dbReference type="GO" id="GO:0004497">
    <property type="term" value="F:monooxygenase activity"/>
    <property type="evidence" value="ECO:0007669"/>
    <property type="project" value="InterPro"/>
</dbReference>
<dbReference type="Proteomes" id="UP001202328">
    <property type="component" value="Unassembled WGS sequence"/>
</dbReference>
<keyword evidence="13" id="KW-1185">Reference proteome</keyword>
<protein>
    <recommendedName>
        <fullName evidence="14">Cytochrome P450</fullName>
    </recommendedName>
</protein>
<dbReference type="GO" id="GO:0033075">
    <property type="term" value="P:isoquinoline alkaloid biosynthetic process"/>
    <property type="evidence" value="ECO:0007669"/>
    <property type="project" value="UniProtKB-ARBA"/>
</dbReference>
<dbReference type="InterPro" id="IPR050651">
    <property type="entry name" value="Plant_Cytochrome_P450_Monoox"/>
</dbReference>